<proteinExistence type="predicted"/>
<dbReference type="Proteomes" id="UP000078561">
    <property type="component" value="Unassembled WGS sequence"/>
</dbReference>
<dbReference type="OMA" id="WPSLCIQ"/>
<dbReference type="OrthoDB" id="2283774at2759"/>
<dbReference type="PANTHER" id="PTHR31639:SF256">
    <property type="entry name" value="OS07G0242900 PROTEIN"/>
    <property type="match status" value="1"/>
</dbReference>
<gene>
    <name evidence="1" type="primary">ABSGL_05133.1 scaffold 6524</name>
</gene>
<evidence type="ECO:0000313" key="2">
    <source>
        <dbReference type="Proteomes" id="UP000078561"/>
    </source>
</evidence>
<accession>A0A168MZG7</accession>
<protein>
    <recommendedName>
        <fullName evidence="3">F-box domain-containing protein</fullName>
    </recommendedName>
</protein>
<name>A0A168MZG7_ABSGL</name>
<dbReference type="InterPro" id="IPR032675">
    <property type="entry name" value="LRR_dom_sf"/>
</dbReference>
<reference evidence="1" key="1">
    <citation type="submission" date="2016-04" db="EMBL/GenBank/DDBJ databases">
        <authorList>
            <person name="Evans L.H."/>
            <person name="Alamgir A."/>
            <person name="Owens N."/>
            <person name="Weber N.D."/>
            <person name="Virtaneva K."/>
            <person name="Barbian K."/>
            <person name="Babar A."/>
            <person name="Rosenke K."/>
        </authorList>
    </citation>
    <scope>NUCLEOTIDE SEQUENCE [LARGE SCALE GENOMIC DNA]</scope>
    <source>
        <strain evidence="1">CBS 101.48</strain>
    </source>
</reference>
<sequence length="600" mass="68958">MPLDLLPYEIFQLVCSSLGPSKHTVAECCVVCTSWHLRFMQHLYQDIHLCGPPNFKLFFSCISTTPIGDRSLFIRTLTVQDGDISQEEMEQLPAICPKLEQLTIDGRAHWESISKNDAPCPTATTAAWWPCLRSVCILVTCITPILIQNTPQLTRLTLRCMFDAGLTQDIISLLDRTPVLEYLSIDEIQLSLDHLESIHASCPQLQQLRLVHPTLMHSLRIDNSSTILPAPSLEQLILQEVCLEDNEDGLSGWFDYIGSKYPRLQTLEWWNKAFHGESTLCRLDTTVGLRLISQCSQLTSVRFFHLHVDPLFYQSLLSRRSLLADLGMSYSMDFGPHSQQLTSYSLWWEGKESPSSYVFRLPPSLVRLHLSARLCFGSFDMTLILNQCAYLESLHLDFGSLDTVDEDMAHWRPHPLKRLVMEEVNFSSSFMKMVSYRCRDLAELNLLDCILMEEGSEGKNLVRLIFPTQQFHTVRLCGIRFAHNPSLRAKSVGIYEMDKQEQQEHWYYLSHHATYLSYTPIHYFRYKLPVQAIKQHSIVKPLPPRTNTPLLVPPTELNALRQMQRHDGKFGRDAPCAGYLTLVCRSIHRLYLENRLIELS</sequence>
<evidence type="ECO:0008006" key="3">
    <source>
        <dbReference type="Google" id="ProtNLM"/>
    </source>
</evidence>
<dbReference type="AlphaFoldDB" id="A0A168MZG7"/>
<dbReference type="Gene3D" id="3.80.10.10">
    <property type="entry name" value="Ribonuclease Inhibitor"/>
    <property type="match status" value="1"/>
</dbReference>
<dbReference type="SUPFAM" id="SSF52047">
    <property type="entry name" value="RNI-like"/>
    <property type="match status" value="2"/>
</dbReference>
<organism evidence="1">
    <name type="scientific">Absidia glauca</name>
    <name type="common">Pin mould</name>
    <dbReference type="NCBI Taxonomy" id="4829"/>
    <lineage>
        <taxon>Eukaryota</taxon>
        <taxon>Fungi</taxon>
        <taxon>Fungi incertae sedis</taxon>
        <taxon>Mucoromycota</taxon>
        <taxon>Mucoromycotina</taxon>
        <taxon>Mucoromycetes</taxon>
        <taxon>Mucorales</taxon>
        <taxon>Cunninghamellaceae</taxon>
        <taxon>Absidia</taxon>
    </lineage>
</organism>
<keyword evidence="2" id="KW-1185">Reference proteome</keyword>
<evidence type="ECO:0000313" key="1">
    <source>
        <dbReference type="EMBL" id="SAL99506.1"/>
    </source>
</evidence>
<dbReference type="InParanoid" id="A0A168MZG7"/>
<dbReference type="PANTHER" id="PTHR31639">
    <property type="entry name" value="F-BOX PROTEIN-LIKE"/>
    <property type="match status" value="1"/>
</dbReference>
<dbReference type="EMBL" id="LT552789">
    <property type="protein sequence ID" value="SAL99506.1"/>
    <property type="molecule type" value="Genomic_DNA"/>
</dbReference>